<keyword evidence="9 10" id="KW-0131">Cell cycle</keyword>
<evidence type="ECO:0000256" key="5">
    <source>
        <dbReference type="ARBA" id="ARBA00022618"/>
    </source>
</evidence>
<dbReference type="PIRSF" id="PIRSF003097">
    <property type="entry name" value="FtsX"/>
    <property type="match status" value="1"/>
</dbReference>
<dbReference type="PROSITE" id="PS51257">
    <property type="entry name" value="PROKAR_LIPOPROTEIN"/>
    <property type="match status" value="1"/>
</dbReference>
<evidence type="ECO:0000256" key="4">
    <source>
        <dbReference type="ARBA" id="ARBA00022475"/>
    </source>
</evidence>
<evidence type="ECO:0000256" key="11">
    <source>
        <dbReference type="SAM" id="Phobius"/>
    </source>
</evidence>
<evidence type="ECO:0000313" key="15">
    <source>
        <dbReference type="Proteomes" id="UP000620366"/>
    </source>
</evidence>
<feature type="transmembrane region" description="Helical" evidence="11">
    <location>
        <begin position="223"/>
        <end position="246"/>
    </location>
</feature>
<protein>
    <recommendedName>
        <fullName evidence="3 10">Cell division protein FtsX</fullName>
    </recommendedName>
</protein>
<dbReference type="GO" id="GO:0005886">
    <property type="term" value="C:plasma membrane"/>
    <property type="evidence" value="ECO:0007669"/>
    <property type="project" value="UniProtKB-SubCell"/>
</dbReference>
<reference evidence="14" key="1">
    <citation type="submission" date="2020-08" db="EMBL/GenBank/DDBJ databases">
        <title>Genome public.</title>
        <authorList>
            <person name="Liu C."/>
            <person name="Sun Q."/>
        </authorList>
    </citation>
    <scope>NUCLEOTIDE SEQUENCE</scope>
    <source>
        <strain evidence="14">BX7</strain>
    </source>
</reference>
<dbReference type="InterPro" id="IPR004513">
    <property type="entry name" value="FtsX"/>
</dbReference>
<keyword evidence="4 10" id="KW-1003">Cell membrane</keyword>
<evidence type="ECO:0000256" key="3">
    <source>
        <dbReference type="ARBA" id="ARBA00021907"/>
    </source>
</evidence>
<feature type="domain" description="ABC3 transporter permease C-terminal" evidence="12">
    <location>
        <begin position="178"/>
        <end position="296"/>
    </location>
</feature>
<name>A0A926HTS0_9FIRM</name>
<dbReference type="Gene3D" id="3.30.70.3040">
    <property type="match status" value="1"/>
</dbReference>
<keyword evidence="6 11" id="KW-0812">Transmembrane</keyword>
<dbReference type="Proteomes" id="UP000620366">
    <property type="component" value="Unassembled WGS sequence"/>
</dbReference>
<sequence length="298" mass="33797">MKRGNSFHYYIKQGWQYFWHNKMMSLASVGVLVACLLIMGSFWLIVQNMTRNIDIVEGKNEVVLYVDENADVERSVEIGTSLRAIENIATVRYLPKDEAFDDWKSRFPEQADLFSDLEEKGDNPLRNSYIVTMKDLELYDETVYTIENIPDVAKVVTRKDLIDQLLGVGHVINVIGYTIMGLLFLASLFIIVNTIKLARFVYRKQINIMKCVGATDWFIRWPFIIEGALIGLLAGLIAYGLQYYVYNYLILSTIESLKILSAIPFSAVWSVLFGGFVGGGLLVGVLGSAITIRKYLEV</sequence>
<evidence type="ECO:0000259" key="12">
    <source>
        <dbReference type="Pfam" id="PF02687"/>
    </source>
</evidence>
<evidence type="ECO:0000259" key="13">
    <source>
        <dbReference type="Pfam" id="PF18075"/>
    </source>
</evidence>
<evidence type="ECO:0000256" key="2">
    <source>
        <dbReference type="ARBA" id="ARBA00007379"/>
    </source>
</evidence>
<dbReference type="Pfam" id="PF18075">
    <property type="entry name" value="FtsX_ECD"/>
    <property type="match status" value="1"/>
</dbReference>
<comment type="subcellular location">
    <subcellularLocation>
        <location evidence="1">Cell membrane</location>
        <topology evidence="1">Multi-pass membrane protein</topology>
    </subcellularLocation>
</comment>
<comment type="caution">
    <text evidence="14">The sequence shown here is derived from an EMBL/GenBank/DDBJ whole genome shotgun (WGS) entry which is preliminary data.</text>
</comment>
<evidence type="ECO:0000256" key="1">
    <source>
        <dbReference type="ARBA" id="ARBA00004651"/>
    </source>
</evidence>
<comment type="similarity">
    <text evidence="2 10">Belongs to the ABC-4 integral membrane protein family. FtsX subfamily.</text>
</comment>
<organism evidence="14 15">
    <name type="scientific">Feifania hominis</name>
    <dbReference type="NCBI Taxonomy" id="2763660"/>
    <lineage>
        <taxon>Bacteria</taxon>
        <taxon>Bacillati</taxon>
        <taxon>Bacillota</taxon>
        <taxon>Clostridia</taxon>
        <taxon>Eubacteriales</taxon>
        <taxon>Feifaniaceae</taxon>
        <taxon>Feifania</taxon>
    </lineage>
</organism>
<dbReference type="PANTHER" id="PTHR47755:SF1">
    <property type="entry name" value="CELL DIVISION PROTEIN FTSX"/>
    <property type="match status" value="1"/>
</dbReference>
<comment type="function">
    <text evidence="10">Part of the ABC transporter FtsEX involved in asymmetric cellular division facilitating the initiation of sporulation.</text>
</comment>
<keyword evidence="8 10" id="KW-0472">Membrane</keyword>
<evidence type="ECO:0000313" key="14">
    <source>
        <dbReference type="EMBL" id="MBC8535593.1"/>
    </source>
</evidence>
<proteinExistence type="inferred from homology"/>
<evidence type="ECO:0000256" key="8">
    <source>
        <dbReference type="ARBA" id="ARBA00023136"/>
    </source>
</evidence>
<dbReference type="AlphaFoldDB" id="A0A926HTS0"/>
<dbReference type="InterPro" id="IPR058204">
    <property type="entry name" value="FtsX_firmicutes-type"/>
</dbReference>
<evidence type="ECO:0000256" key="10">
    <source>
        <dbReference type="PIRNR" id="PIRNR003097"/>
    </source>
</evidence>
<dbReference type="InterPro" id="IPR003838">
    <property type="entry name" value="ABC3_permease_C"/>
</dbReference>
<feature type="transmembrane region" description="Helical" evidence="11">
    <location>
        <begin position="266"/>
        <end position="292"/>
    </location>
</feature>
<dbReference type="PANTHER" id="PTHR47755">
    <property type="entry name" value="CELL DIVISION PROTEIN FTSX"/>
    <property type="match status" value="1"/>
</dbReference>
<keyword evidence="5 10" id="KW-0132">Cell division</keyword>
<dbReference type="RefSeq" id="WP_249299322.1">
    <property type="nucleotide sequence ID" value="NZ_JACRSP010000001.1"/>
</dbReference>
<feature type="domain" description="FtsX extracellular" evidence="13">
    <location>
        <begin position="61"/>
        <end position="155"/>
    </location>
</feature>
<keyword evidence="15" id="KW-1185">Reference proteome</keyword>
<evidence type="ECO:0000256" key="6">
    <source>
        <dbReference type="ARBA" id="ARBA00022692"/>
    </source>
</evidence>
<dbReference type="Pfam" id="PF02687">
    <property type="entry name" value="FtsX"/>
    <property type="match status" value="1"/>
</dbReference>
<keyword evidence="7 11" id="KW-1133">Transmembrane helix</keyword>
<dbReference type="EMBL" id="JACRSP010000001">
    <property type="protein sequence ID" value="MBC8535593.1"/>
    <property type="molecule type" value="Genomic_DNA"/>
</dbReference>
<accession>A0A926HTS0</accession>
<dbReference type="InterPro" id="IPR040690">
    <property type="entry name" value="FtsX_ECD"/>
</dbReference>
<evidence type="ECO:0000256" key="9">
    <source>
        <dbReference type="ARBA" id="ARBA00023306"/>
    </source>
</evidence>
<dbReference type="NCBIfam" id="NF038347">
    <property type="entry name" value="FtsX_Gpos"/>
    <property type="match status" value="1"/>
</dbReference>
<feature type="transmembrane region" description="Helical" evidence="11">
    <location>
        <begin position="174"/>
        <end position="202"/>
    </location>
</feature>
<feature type="transmembrane region" description="Helical" evidence="11">
    <location>
        <begin position="26"/>
        <end position="46"/>
    </location>
</feature>
<gene>
    <name evidence="14" type="ORF">H8695_02660</name>
</gene>
<evidence type="ECO:0000256" key="7">
    <source>
        <dbReference type="ARBA" id="ARBA00022989"/>
    </source>
</evidence>
<dbReference type="GO" id="GO:0051301">
    <property type="term" value="P:cell division"/>
    <property type="evidence" value="ECO:0007669"/>
    <property type="project" value="UniProtKB-KW"/>
</dbReference>